<evidence type="ECO:0000256" key="5">
    <source>
        <dbReference type="ARBA" id="ARBA00022723"/>
    </source>
</evidence>
<keyword evidence="10 13" id="KW-0503">Monooxygenase</keyword>
<evidence type="ECO:0000256" key="3">
    <source>
        <dbReference type="ARBA" id="ARBA00010617"/>
    </source>
</evidence>
<evidence type="ECO:0000256" key="11">
    <source>
        <dbReference type="ARBA" id="ARBA00023136"/>
    </source>
</evidence>
<keyword evidence="7" id="KW-0492">Microsome</keyword>
<evidence type="ECO:0000256" key="4">
    <source>
        <dbReference type="ARBA" id="ARBA00022617"/>
    </source>
</evidence>
<dbReference type="InterPro" id="IPR008069">
    <property type="entry name" value="Cyt_P450_E_grp-I_CYP2D-like"/>
</dbReference>
<dbReference type="InterPro" id="IPR001128">
    <property type="entry name" value="Cyt_P450"/>
</dbReference>
<accession>A0AAD1VRG3</accession>
<protein>
    <submittedName>
        <fullName evidence="15">Cytochrome P450 2K4-like</fullName>
    </submittedName>
</protein>
<evidence type="ECO:0000313" key="15">
    <source>
        <dbReference type="EMBL" id="CAH2245820.1"/>
    </source>
</evidence>
<dbReference type="GO" id="GO:0005506">
    <property type="term" value="F:iron ion binding"/>
    <property type="evidence" value="ECO:0007669"/>
    <property type="project" value="InterPro"/>
</dbReference>
<comment type="cofactor">
    <cofactor evidence="1 12">
        <name>heme</name>
        <dbReference type="ChEBI" id="CHEBI:30413"/>
    </cofactor>
</comment>
<dbReference type="AlphaFoldDB" id="A0AAD1VRG3"/>
<keyword evidence="16" id="KW-1185">Reference proteome</keyword>
<dbReference type="Proteomes" id="UP001295444">
    <property type="component" value="Chromosome 02"/>
</dbReference>
<dbReference type="PROSITE" id="PS00086">
    <property type="entry name" value="CYTOCHROME_P450"/>
    <property type="match status" value="1"/>
</dbReference>
<comment type="similarity">
    <text evidence="3 13">Belongs to the cytochrome P450 family.</text>
</comment>
<evidence type="ECO:0000256" key="14">
    <source>
        <dbReference type="SAM" id="Phobius"/>
    </source>
</evidence>
<evidence type="ECO:0000256" key="6">
    <source>
        <dbReference type="ARBA" id="ARBA00022824"/>
    </source>
</evidence>
<dbReference type="EMBL" id="OW240913">
    <property type="protein sequence ID" value="CAH2245820.1"/>
    <property type="molecule type" value="Genomic_DNA"/>
</dbReference>
<sequence>MDPITILLSIIICISFLYVSYGWSKNEYQNFPPGPKPLPIIGNMHILDLKKPFNSMLQLSEKYGSIFSIQIGTKKAVVLCGYEMVRDALVNHADEFAGRPKLQIFEDVTQGHGLIFSRDENWKVMRRFTLSTLRDFGMGKKSLENKIYEECDSLVQKLHSYNGKRFENSMIMNAAVANIIVSILLDRRFDYEDPTILRLLHLINENIRLMGMLFLVNFFKLYNTFPSLLRWLPGSHKTIHKQVDEMMIFVKDTFTSQRNELDINNQRNLIDAFLVKQQEEIPSAEVYFHDKNLSMLVIDLFSAGMETTSTTLRWGLLLMMKYPEIQRKKVQNEIEKVIGLAQPQTEHRKEMPYTDAVIHEMQRFGDIVPGNLPHATTQDITFKGYFIPKDTYVIPLLTSVLRDKTYFEKPEEFYPQHFLDSKGKFVKPEAFMPFSAGRRSCAGENLAKMELFLFFTRLLQNFTFHPPPGEKLDLTPVCGLTTPPKAYYMCAIPRN</sequence>
<evidence type="ECO:0000256" key="9">
    <source>
        <dbReference type="ARBA" id="ARBA00023004"/>
    </source>
</evidence>
<evidence type="ECO:0000256" key="2">
    <source>
        <dbReference type="ARBA" id="ARBA00004524"/>
    </source>
</evidence>
<dbReference type="GO" id="GO:0020037">
    <property type="term" value="F:heme binding"/>
    <property type="evidence" value="ECO:0007669"/>
    <property type="project" value="InterPro"/>
</dbReference>
<dbReference type="FunFam" id="1.10.630.10:FF:000010">
    <property type="entry name" value="cytochrome P450 2W1 isoform X2"/>
    <property type="match status" value="1"/>
</dbReference>
<dbReference type="GO" id="GO:0006805">
    <property type="term" value="P:xenobiotic metabolic process"/>
    <property type="evidence" value="ECO:0007669"/>
    <property type="project" value="TreeGrafter"/>
</dbReference>
<evidence type="ECO:0000256" key="8">
    <source>
        <dbReference type="ARBA" id="ARBA00023002"/>
    </source>
</evidence>
<dbReference type="Gene3D" id="1.10.630.10">
    <property type="entry name" value="Cytochrome P450"/>
    <property type="match status" value="1"/>
</dbReference>
<evidence type="ECO:0000256" key="1">
    <source>
        <dbReference type="ARBA" id="ARBA00001971"/>
    </source>
</evidence>
<evidence type="ECO:0000256" key="10">
    <source>
        <dbReference type="ARBA" id="ARBA00023033"/>
    </source>
</evidence>
<reference evidence="15" key="1">
    <citation type="submission" date="2022-03" db="EMBL/GenBank/DDBJ databases">
        <authorList>
            <person name="Alioto T."/>
            <person name="Alioto T."/>
            <person name="Gomez Garrido J."/>
        </authorList>
    </citation>
    <scope>NUCLEOTIDE SEQUENCE</scope>
</reference>
<dbReference type="PRINTS" id="PR00463">
    <property type="entry name" value="EP450I"/>
</dbReference>
<dbReference type="InterPro" id="IPR050182">
    <property type="entry name" value="Cytochrome_P450_fam2"/>
</dbReference>
<dbReference type="GO" id="GO:0046222">
    <property type="term" value="P:aflatoxin metabolic process"/>
    <property type="evidence" value="ECO:0007669"/>
    <property type="project" value="UniProtKB-ARBA"/>
</dbReference>
<keyword evidence="14" id="KW-0812">Transmembrane</keyword>
<dbReference type="InterPro" id="IPR002401">
    <property type="entry name" value="Cyt_P450_E_grp-I"/>
</dbReference>
<proteinExistence type="inferred from homology"/>
<keyword evidence="14" id="KW-1133">Transmembrane helix</keyword>
<comment type="subcellular location">
    <subcellularLocation>
        <location evidence="2">Microsome membrane</location>
    </subcellularLocation>
</comment>
<dbReference type="PRINTS" id="PR01686">
    <property type="entry name" value="EP450ICYP2D"/>
</dbReference>
<dbReference type="InterPro" id="IPR017972">
    <property type="entry name" value="Cyt_P450_CS"/>
</dbReference>
<keyword evidence="5 12" id="KW-0479">Metal-binding</keyword>
<evidence type="ECO:0000256" key="7">
    <source>
        <dbReference type="ARBA" id="ARBA00022848"/>
    </source>
</evidence>
<evidence type="ECO:0000256" key="12">
    <source>
        <dbReference type="PIRSR" id="PIRSR602401-1"/>
    </source>
</evidence>
<keyword evidence="6" id="KW-0256">Endoplasmic reticulum</keyword>
<dbReference type="Pfam" id="PF00067">
    <property type="entry name" value="p450"/>
    <property type="match status" value="1"/>
</dbReference>
<dbReference type="InterPro" id="IPR036396">
    <property type="entry name" value="Cyt_P450_sf"/>
</dbReference>
<dbReference type="PANTHER" id="PTHR24300">
    <property type="entry name" value="CYTOCHROME P450 508A4-RELATED"/>
    <property type="match status" value="1"/>
</dbReference>
<feature type="binding site" description="axial binding residue" evidence="12">
    <location>
        <position position="441"/>
    </location>
    <ligand>
        <name>heme</name>
        <dbReference type="ChEBI" id="CHEBI:30413"/>
    </ligand>
    <ligandPart>
        <name>Fe</name>
        <dbReference type="ChEBI" id="CHEBI:18248"/>
    </ligandPart>
</feature>
<keyword evidence="4 12" id="KW-0349">Heme</keyword>
<name>A0AAD1VRG3_PELCU</name>
<keyword evidence="8 13" id="KW-0560">Oxidoreductase</keyword>
<keyword evidence="11 14" id="KW-0472">Membrane</keyword>
<dbReference type="PANTHER" id="PTHR24300:SF302">
    <property type="entry name" value="CYTOCHROME P450"/>
    <property type="match status" value="1"/>
</dbReference>
<evidence type="ECO:0000313" key="16">
    <source>
        <dbReference type="Proteomes" id="UP001295444"/>
    </source>
</evidence>
<dbReference type="SUPFAM" id="SSF48264">
    <property type="entry name" value="Cytochrome P450"/>
    <property type="match status" value="1"/>
</dbReference>
<dbReference type="GO" id="GO:0005737">
    <property type="term" value="C:cytoplasm"/>
    <property type="evidence" value="ECO:0007669"/>
    <property type="project" value="TreeGrafter"/>
</dbReference>
<dbReference type="GO" id="GO:0016712">
    <property type="term" value="F:oxidoreductase activity, acting on paired donors, with incorporation or reduction of molecular oxygen, reduced flavin or flavoprotein as one donor, and incorporation of one atom of oxygen"/>
    <property type="evidence" value="ECO:0007669"/>
    <property type="project" value="InterPro"/>
</dbReference>
<feature type="transmembrane region" description="Helical" evidence="14">
    <location>
        <begin position="6"/>
        <end position="23"/>
    </location>
</feature>
<keyword evidence="9 12" id="KW-0408">Iron</keyword>
<evidence type="ECO:0000256" key="13">
    <source>
        <dbReference type="RuleBase" id="RU000461"/>
    </source>
</evidence>
<dbReference type="PRINTS" id="PR00385">
    <property type="entry name" value="P450"/>
</dbReference>
<gene>
    <name evidence="15" type="ORF">PECUL_23A046259</name>
</gene>
<organism evidence="15 16">
    <name type="scientific">Pelobates cultripes</name>
    <name type="common">Western spadefoot toad</name>
    <dbReference type="NCBI Taxonomy" id="61616"/>
    <lineage>
        <taxon>Eukaryota</taxon>
        <taxon>Metazoa</taxon>
        <taxon>Chordata</taxon>
        <taxon>Craniata</taxon>
        <taxon>Vertebrata</taxon>
        <taxon>Euteleostomi</taxon>
        <taxon>Amphibia</taxon>
        <taxon>Batrachia</taxon>
        <taxon>Anura</taxon>
        <taxon>Pelobatoidea</taxon>
        <taxon>Pelobatidae</taxon>
        <taxon>Pelobates</taxon>
    </lineage>
</organism>
<dbReference type="GO" id="GO:0006082">
    <property type="term" value="P:organic acid metabolic process"/>
    <property type="evidence" value="ECO:0007669"/>
    <property type="project" value="TreeGrafter"/>
</dbReference>